<evidence type="ECO:0000256" key="1">
    <source>
        <dbReference type="SAM" id="MobiDB-lite"/>
    </source>
</evidence>
<feature type="compositionally biased region" description="Low complexity" evidence="1">
    <location>
        <begin position="303"/>
        <end position="319"/>
    </location>
</feature>
<evidence type="ECO:0000313" key="3">
    <source>
        <dbReference type="Proteomes" id="UP000466517"/>
    </source>
</evidence>
<dbReference type="KEGG" id="mmag:MMAD_27880"/>
<dbReference type="EMBL" id="AP022610">
    <property type="protein sequence ID" value="BBZ28493.1"/>
    <property type="molecule type" value="Genomic_DNA"/>
</dbReference>
<sequence length="463" mass="45748">MQVASVSGRAATSSTVLVAAAVLSVGALGISPTPTPHRLAAQLTSATQSAASTVRQAETALRDSLEATGPTVASLLATSPTLLSTTSVHQLAAVATSPTAITPLIAVDATLSLPTLNPADYAAVVTAVDELIGRIIQSFANNTLSAVATAYGNLLKGNVNGAFASLEGLIINPLVDYGKSDVTDKAAAAIARYIPLSPLANAVRAAPRIINTQGLRVRDVYVSARTSLVNAVQGVISSLGTLNPVAVASAVAAGIGNVLQTAVTNTFGQNGGFAIARDFVTSLVQAAFPDEATISSTVTATVAPTTRASSTTTSVQSATGITQSSPSISAASTHEKSTTTDGTSLARKSSTSTAGVAESSASAASKVSAKTATTDSTTVSSDAPAHHAADETTLDAETASTKTVDVTSGNKVQPKTTAGASATSSNTSVKEPAAASTANDSPTAAKTDPDGSAHKAASTSAGS</sequence>
<organism evidence="2 3">
    <name type="scientific">Mycolicibacterium madagascariense</name>
    <dbReference type="NCBI Taxonomy" id="212765"/>
    <lineage>
        <taxon>Bacteria</taxon>
        <taxon>Bacillati</taxon>
        <taxon>Actinomycetota</taxon>
        <taxon>Actinomycetes</taxon>
        <taxon>Mycobacteriales</taxon>
        <taxon>Mycobacteriaceae</taxon>
        <taxon>Mycolicibacterium</taxon>
    </lineage>
</organism>
<feature type="compositionally biased region" description="Polar residues" evidence="1">
    <location>
        <begin position="402"/>
        <end position="415"/>
    </location>
</feature>
<feature type="region of interest" description="Disordered" evidence="1">
    <location>
        <begin position="303"/>
        <end position="463"/>
    </location>
</feature>
<reference evidence="2 3" key="1">
    <citation type="journal article" date="2019" name="Emerg. Microbes Infect.">
        <title>Comprehensive subspecies identification of 175 nontuberculous mycobacteria species based on 7547 genomic profiles.</title>
        <authorList>
            <person name="Matsumoto Y."/>
            <person name="Kinjo T."/>
            <person name="Motooka D."/>
            <person name="Nabeya D."/>
            <person name="Jung N."/>
            <person name="Uechi K."/>
            <person name="Horii T."/>
            <person name="Iida T."/>
            <person name="Fujita J."/>
            <person name="Nakamura S."/>
        </authorList>
    </citation>
    <scope>NUCLEOTIDE SEQUENCE [LARGE SCALE GENOMIC DNA]</scope>
    <source>
        <strain evidence="2 3">JCM 13574</strain>
    </source>
</reference>
<feature type="compositionally biased region" description="Low complexity" evidence="1">
    <location>
        <begin position="349"/>
        <end position="383"/>
    </location>
</feature>
<feature type="compositionally biased region" description="Low complexity" evidence="1">
    <location>
        <begin position="416"/>
        <end position="428"/>
    </location>
</feature>
<keyword evidence="3" id="KW-1185">Reference proteome</keyword>
<feature type="compositionally biased region" description="Polar residues" evidence="1">
    <location>
        <begin position="320"/>
        <end position="332"/>
    </location>
</feature>
<feature type="compositionally biased region" description="Polar residues" evidence="1">
    <location>
        <begin position="339"/>
        <end position="348"/>
    </location>
</feature>
<name>A0A7I7XH59_9MYCO</name>
<gene>
    <name evidence="2" type="ORF">MMAD_27880</name>
</gene>
<dbReference type="AlphaFoldDB" id="A0A7I7XH59"/>
<protein>
    <submittedName>
        <fullName evidence="2">Uncharacterized protein</fullName>
    </submittedName>
</protein>
<evidence type="ECO:0000313" key="2">
    <source>
        <dbReference type="EMBL" id="BBZ28493.1"/>
    </source>
</evidence>
<proteinExistence type="predicted"/>
<dbReference type="Proteomes" id="UP000466517">
    <property type="component" value="Chromosome"/>
</dbReference>
<accession>A0A7I7XH59</accession>